<evidence type="ECO:0000256" key="3">
    <source>
        <dbReference type="SAM" id="Phobius"/>
    </source>
</evidence>
<dbReference type="Gene3D" id="3.30.430.20">
    <property type="entry name" value="Gnk2 domain, C-X8-C-X2-C motif"/>
    <property type="match status" value="2"/>
</dbReference>
<keyword evidence="3" id="KW-0812">Transmembrane</keyword>
<dbReference type="FunFam" id="3.30.430.20:FF:000002">
    <property type="entry name" value="Cysteine-rich receptor-like protein kinase 10"/>
    <property type="match status" value="1"/>
</dbReference>
<feature type="domain" description="Gnk2-homologous" evidence="4">
    <location>
        <begin position="102"/>
        <end position="206"/>
    </location>
</feature>
<reference evidence="5 6" key="1">
    <citation type="journal article" date="2014" name="Nature">
        <title>The genome of the recently domesticated crop plant sugar beet (Beta vulgaris).</title>
        <authorList>
            <person name="Dohm J.C."/>
            <person name="Minoche A.E."/>
            <person name="Holtgrawe D."/>
            <person name="Capella-Gutierrez S."/>
            <person name="Zakrzewski F."/>
            <person name="Tafer H."/>
            <person name="Rupp O."/>
            <person name="Sorensen T.R."/>
            <person name="Stracke R."/>
            <person name="Reinhardt R."/>
            <person name="Goesmann A."/>
            <person name="Kraft T."/>
            <person name="Schulz B."/>
            <person name="Stadler P.F."/>
            <person name="Schmidt T."/>
            <person name="Gabaldon T."/>
            <person name="Lehrach H."/>
            <person name="Weisshaar B."/>
            <person name="Himmelbauer H."/>
        </authorList>
    </citation>
    <scope>NUCLEOTIDE SEQUENCE [LARGE SCALE GENOMIC DNA]</scope>
    <source>
        <tissue evidence="5">Taproot</tissue>
    </source>
</reference>
<proteinExistence type="predicted"/>
<evidence type="ECO:0000313" key="6">
    <source>
        <dbReference type="Proteomes" id="UP000035740"/>
    </source>
</evidence>
<dbReference type="EMBL" id="KQ090377">
    <property type="protein sequence ID" value="KMS96481.1"/>
    <property type="molecule type" value="Genomic_DNA"/>
</dbReference>
<feature type="transmembrane region" description="Helical" evidence="3">
    <location>
        <begin position="240"/>
        <end position="263"/>
    </location>
</feature>
<evidence type="ECO:0000259" key="4">
    <source>
        <dbReference type="PROSITE" id="PS51473"/>
    </source>
</evidence>
<accession>A0A0J8B654</accession>
<sequence>MFANNSQYETNLNAVFRSLSSSTSNTTGYVQAVVRNSSNEAVYGHFLCRGDQSVSLCRECVDTATTSDLPRNRCPNRKVAIIWYAECMVRYSNESFFGRMEQSPWFPMANSENTTGNMTRFMDAVGNMMNDVAVRASNGGPEKKFGTGILEYSSLQTMYGMGQCTPDLSVSDCNQCLRIAISLLRSSIGARSVMPSCNVRYEVYPFLQNATFFSFPPSPLPSLPPTVTAAGGEKKVSIKVIIAIVVPVASVILVILCLGICYFEPKSKKLNTQPVENGQELITVESLQYDLTIPEVAVGIAISPLPFIVANIARYRYVFPVPPGPSTKKAPPFFKVIAFITVSYACR</sequence>
<evidence type="ECO:0000256" key="2">
    <source>
        <dbReference type="ARBA" id="ARBA00022737"/>
    </source>
</evidence>
<dbReference type="AlphaFoldDB" id="A0A0J8B654"/>
<dbReference type="InterPro" id="IPR038408">
    <property type="entry name" value="GNK2_sf"/>
</dbReference>
<keyword evidence="3" id="KW-0472">Membrane</keyword>
<dbReference type="OrthoDB" id="1194561at2759"/>
<dbReference type="Gramene" id="KMS96481">
    <property type="protein sequence ID" value="KMS96481"/>
    <property type="gene ID" value="BVRB_9g224740"/>
</dbReference>
<dbReference type="OMA" id="IREVAYM"/>
<dbReference type="PROSITE" id="PS51473">
    <property type="entry name" value="GNK2"/>
    <property type="match status" value="2"/>
</dbReference>
<feature type="domain" description="Gnk2-homologous" evidence="4">
    <location>
        <begin position="1"/>
        <end position="96"/>
    </location>
</feature>
<gene>
    <name evidence="5" type="ORF">BVRB_9g224740</name>
</gene>
<dbReference type="PANTHER" id="PTHR32099:SF42">
    <property type="entry name" value="CYSTEINE-RICH RECEPTOR-LIKE PROTEIN KINASE 9-RELATED"/>
    <property type="match status" value="1"/>
</dbReference>
<evidence type="ECO:0000256" key="1">
    <source>
        <dbReference type="ARBA" id="ARBA00022729"/>
    </source>
</evidence>
<dbReference type="Pfam" id="PF01657">
    <property type="entry name" value="Stress-antifung"/>
    <property type="match status" value="2"/>
</dbReference>
<evidence type="ECO:0000313" key="5">
    <source>
        <dbReference type="EMBL" id="KMS96481.1"/>
    </source>
</evidence>
<dbReference type="InterPro" id="IPR002902">
    <property type="entry name" value="GNK2"/>
</dbReference>
<dbReference type="Proteomes" id="UP000035740">
    <property type="component" value="Unassembled WGS sequence"/>
</dbReference>
<keyword evidence="3" id="KW-1133">Transmembrane helix</keyword>
<keyword evidence="6" id="KW-1185">Reference proteome</keyword>
<dbReference type="CDD" id="cd23509">
    <property type="entry name" value="Gnk2-like"/>
    <property type="match status" value="2"/>
</dbReference>
<dbReference type="PANTHER" id="PTHR32099">
    <property type="entry name" value="CYSTEINE-RICH REPEAT SECRETORY PROTEIN"/>
    <property type="match status" value="1"/>
</dbReference>
<organism evidence="5 6">
    <name type="scientific">Beta vulgaris subsp. vulgaris</name>
    <name type="common">Beet</name>
    <dbReference type="NCBI Taxonomy" id="3555"/>
    <lineage>
        <taxon>Eukaryota</taxon>
        <taxon>Viridiplantae</taxon>
        <taxon>Streptophyta</taxon>
        <taxon>Embryophyta</taxon>
        <taxon>Tracheophyta</taxon>
        <taxon>Spermatophyta</taxon>
        <taxon>Magnoliopsida</taxon>
        <taxon>eudicotyledons</taxon>
        <taxon>Gunneridae</taxon>
        <taxon>Pentapetalae</taxon>
        <taxon>Caryophyllales</taxon>
        <taxon>Chenopodiaceae</taxon>
        <taxon>Betoideae</taxon>
        <taxon>Beta</taxon>
    </lineage>
</organism>
<keyword evidence="2" id="KW-0677">Repeat</keyword>
<dbReference type="eggNOG" id="ENOG502QWDY">
    <property type="taxonomic scope" value="Eukaryota"/>
</dbReference>
<keyword evidence="1" id="KW-0732">Signal</keyword>
<protein>
    <recommendedName>
        <fullName evidence="4">Gnk2-homologous domain-containing protein</fullName>
    </recommendedName>
</protein>
<name>A0A0J8B654_BETVV</name>